<evidence type="ECO:0000256" key="1">
    <source>
        <dbReference type="SAM" id="MobiDB-lite"/>
    </source>
</evidence>
<sequence>MPQPKDPRINNRKSSQIPIIIENKENDSMSTNNKVSTKKTNTNQQKTIITGVSRRSSTIEHDTNEQTRSAPPSPALYHHGKQRSSHTPTSTDTPDNNAKSALNDSSLLTNGSIDSLSWGTLEVRLKYDAKNSRMWVFVIKATLEMTQDTLKQTLVQVHLTLLPNKRTRLRTRIKPINNAMFAEEFFCKVSPETIQTQGIRFRLYTYERFRREKLLAEATVMFAMVNLDEDMCKIIPLKRAFPSQDSDIGNRSNTSGTCPSPNSSVFRTCGEGSVNSLLPELEIGLAYDRTHSMLILEIGKGINFGLSTLTHPSDTCVQIILRNSTGEEITTNQTVTRHAQYHPIYAERYPFNIQGNFLEQITFVISVINKKCLSIADHDFGYISFGHEASSPTQISHWEAMLSAHGETITRWHTLLEK</sequence>
<organism evidence="3 5">
    <name type="scientific">Adineta steineri</name>
    <dbReference type="NCBI Taxonomy" id="433720"/>
    <lineage>
        <taxon>Eukaryota</taxon>
        <taxon>Metazoa</taxon>
        <taxon>Spiralia</taxon>
        <taxon>Gnathifera</taxon>
        <taxon>Rotifera</taxon>
        <taxon>Eurotatoria</taxon>
        <taxon>Bdelloidea</taxon>
        <taxon>Adinetida</taxon>
        <taxon>Adinetidae</taxon>
        <taxon>Adineta</taxon>
    </lineage>
</organism>
<gene>
    <name evidence="3" type="ORF">IZO911_LOCUS11414</name>
    <name evidence="4" type="ORF">KXQ929_LOCUS22749</name>
</gene>
<dbReference type="Proteomes" id="UP000663860">
    <property type="component" value="Unassembled WGS sequence"/>
</dbReference>
<dbReference type="InterPro" id="IPR035892">
    <property type="entry name" value="C2_domain_sf"/>
</dbReference>
<protein>
    <recommendedName>
        <fullName evidence="2">C2 domain-containing protein</fullName>
    </recommendedName>
</protein>
<proteinExistence type="predicted"/>
<dbReference type="InterPro" id="IPR043541">
    <property type="entry name" value="SYT14/14L/16"/>
</dbReference>
<dbReference type="EMBL" id="CAJOBB010001759">
    <property type="protein sequence ID" value="CAF3899809.1"/>
    <property type="molecule type" value="Genomic_DNA"/>
</dbReference>
<evidence type="ECO:0000259" key="2">
    <source>
        <dbReference type="PROSITE" id="PS50004"/>
    </source>
</evidence>
<dbReference type="GO" id="GO:0005543">
    <property type="term" value="F:phospholipid binding"/>
    <property type="evidence" value="ECO:0007669"/>
    <property type="project" value="TreeGrafter"/>
</dbReference>
<dbReference type="PANTHER" id="PTHR46129">
    <property type="entry name" value="SYNAPTOTAGMIN 14, ISOFORM D"/>
    <property type="match status" value="1"/>
</dbReference>
<dbReference type="InterPro" id="IPR000008">
    <property type="entry name" value="C2_dom"/>
</dbReference>
<feature type="compositionally biased region" description="Low complexity" evidence="1">
    <location>
        <begin position="30"/>
        <end position="50"/>
    </location>
</feature>
<name>A0A813YJF4_9BILA</name>
<dbReference type="PANTHER" id="PTHR46129:SF2">
    <property type="entry name" value="SYNAPTOTAGMIN 14, ISOFORM D"/>
    <property type="match status" value="1"/>
</dbReference>
<dbReference type="Proteomes" id="UP000663868">
    <property type="component" value="Unassembled WGS sequence"/>
</dbReference>
<dbReference type="AlphaFoldDB" id="A0A813YJF4"/>
<feature type="domain" description="C2" evidence="2">
    <location>
        <begin position="117"/>
        <end position="235"/>
    </location>
</feature>
<evidence type="ECO:0000313" key="5">
    <source>
        <dbReference type="Proteomes" id="UP000663860"/>
    </source>
</evidence>
<dbReference type="EMBL" id="CAJNOE010000085">
    <property type="protein sequence ID" value="CAF0885238.1"/>
    <property type="molecule type" value="Genomic_DNA"/>
</dbReference>
<feature type="compositionally biased region" description="Low complexity" evidence="1">
    <location>
        <begin position="85"/>
        <end position="95"/>
    </location>
</feature>
<dbReference type="Gene3D" id="2.60.40.150">
    <property type="entry name" value="C2 domain"/>
    <property type="match status" value="2"/>
</dbReference>
<reference evidence="3" key="1">
    <citation type="submission" date="2021-02" db="EMBL/GenBank/DDBJ databases">
        <authorList>
            <person name="Nowell W R."/>
        </authorList>
    </citation>
    <scope>NUCLEOTIDE SEQUENCE</scope>
</reference>
<feature type="compositionally biased region" description="Polar residues" evidence="1">
    <location>
        <begin position="96"/>
        <end position="106"/>
    </location>
</feature>
<dbReference type="PROSITE" id="PS50004">
    <property type="entry name" value="C2"/>
    <property type="match status" value="1"/>
</dbReference>
<accession>A0A813YJF4</accession>
<feature type="region of interest" description="Disordered" evidence="1">
    <location>
        <begin position="1"/>
        <end position="106"/>
    </location>
</feature>
<comment type="caution">
    <text evidence="3">The sequence shown here is derived from an EMBL/GenBank/DDBJ whole genome shotgun (WGS) entry which is preliminary data.</text>
</comment>
<dbReference type="SUPFAM" id="SSF49562">
    <property type="entry name" value="C2 domain (Calcium/lipid-binding domain, CaLB)"/>
    <property type="match status" value="2"/>
</dbReference>
<evidence type="ECO:0000313" key="4">
    <source>
        <dbReference type="EMBL" id="CAF3899809.1"/>
    </source>
</evidence>
<dbReference type="Pfam" id="PF00168">
    <property type="entry name" value="C2"/>
    <property type="match status" value="2"/>
</dbReference>
<evidence type="ECO:0000313" key="3">
    <source>
        <dbReference type="EMBL" id="CAF0885238.1"/>
    </source>
</evidence>